<protein>
    <submittedName>
        <fullName evidence="1">Uncharacterized protein</fullName>
    </submittedName>
</protein>
<reference evidence="1" key="1">
    <citation type="submission" date="2018-02" db="EMBL/GenBank/DDBJ databases">
        <title>Rhizophora mucronata_Transcriptome.</title>
        <authorList>
            <person name="Meera S.P."/>
            <person name="Sreeshan A."/>
            <person name="Augustine A."/>
        </authorList>
    </citation>
    <scope>NUCLEOTIDE SEQUENCE</scope>
    <source>
        <tissue evidence="1">Leaf</tissue>
    </source>
</reference>
<sequence>MLNDMQQLKPL</sequence>
<proteinExistence type="predicted"/>
<name>A0A2P2PX63_RHIMU</name>
<dbReference type="EMBL" id="GGEC01078817">
    <property type="protein sequence ID" value="MBX59301.1"/>
    <property type="molecule type" value="Transcribed_RNA"/>
</dbReference>
<accession>A0A2P2PX63</accession>
<evidence type="ECO:0000313" key="1">
    <source>
        <dbReference type="EMBL" id="MBX59301.1"/>
    </source>
</evidence>
<organism evidence="1">
    <name type="scientific">Rhizophora mucronata</name>
    <name type="common">Asiatic mangrove</name>
    <dbReference type="NCBI Taxonomy" id="61149"/>
    <lineage>
        <taxon>Eukaryota</taxon>
        <taxon>Viridiplantae</taxon>
        <taxon>Streptophyta</taxon>
        <taxon>Embryophyta</taxon>
        <taxon>Tracheophyta</taxon>
        <taxon>Spermatophyta</taxon>
        <taxon>Magnoliopsida</taxon>
        <taxon>eudicotyledons</taxon>
        <taxon>Gunneridae</taxon>
        <taxon>Pentapetalae</taxon>
        <taxon>rosids</taxon>
        <taxon>fabids</taxon>
        <taxon>Malpighiales</taxon>
        <taxon>Rhizophoraceae</taxon>
        <taxon>Rhizophora</taxon>
    </lineage>
</organism>